<reference evidence="3" key="1">
    <citation type="submission" date="2020-10" db="EMBL/GenBank/DDBJ databases">
        <authorList>
            <person name="Gilroy R."/>
        </authorList>
    </citation>
    <scope>NUCLEOTIDE SEQUENCE</scope>
    <source>
        <strain evidence="3">CHK180-2868</strain>
    </source>
</reference>
<accession>A0A9D1A1M7</accession>
<dbReference type="GO" id="GO:0003677">
    <property type="term" value="F:DNA binding"/>
    <property type="evidence" value="ECO:0007669"/>
    <property type="project" value="InterPro"/>
</dbReference>
<sequence length="301" mass="34989">MEDLETAIRNIPYDSVKEQSAKTTRQIFDFACKNRYITFNPSIAAIQNLQKELPIDQKRNVAPYTVAQIRQLLYQCRQNFQDMYLPLLLSLTAGTRISETIGTIGIKYSDVDFTSNTIYIDRQLGRSLKDEADNNLITQQLESKTPNGIRSIPIPDWVADELIVRRAWYERQKLFVPNFCEMDYICCHCDGTPFHRKSFSDDFYKLTCMCGLPPVHWHDLRHMYASVLKNNAVNMKAISEFLGHASPDFTEEVYVYQEEIAYDCTILEEVWENIRPEKGEKLGQDELFVPLTDEDYEFISA</sequence>
<feature type="domain" description="Tyr recombinase" evidence="2">
    <location>
        <begin position="59"/>
        <end position="272"/>
    </location>
</feature>
<evidence type="ECO:0000259" key="2">
    <source>
        <dbReference type="PROSITE" id="PS51898"/>
    </source>
</evidence>
<comment type="caution">
    <text evidence="3">The sequence shown here is derived from an EMBL/GenBank/DDBJ whole genome shotgun (WGS) entry which is preliminary data.</text>
</comment>
<dbReference type="InterPro" id="IPR011010">
    <property type="entry name" value="DNA_brk_join_enz"/>
</dbReference>
<dbReference type="GO" id="GO:0006310">
    <property type="term" value="P:DNA recombination"/>
    <property type="evidence" value="ECO:0007669"/>
    <property type="project" value="UniProtKB-KW"/>
</dbReference>
<dbReference type="Proteomes" id="UP000824250">
    <property type="component" value="Unassembled WGS sequence"/>
</dbReference>
<dbReference type="PANTHER" id="PTHR30349:SF91">
    <property type="entry name" value="INTA PROTEIN"/>
    <property type="match status" value="1"/>
</dbReference>
<dbReference type="Gene3D" id="1.10.443.10">
    <property type="entry name" value="Intergrase catalytic core"/>
    <property type="match status" value="1"/>
</dbReference>
<dbReference type="PROSITE" id="PS51898">
    <property type="entry name" value="TYR_RECOMBINASE"/>
    <property type="match status" value="1"/>
</dbReference>
<dbReference type="SUPFAM" id="SSF56349">
    <property type="entry name" value="DNA breaking-rejoining enzymes"/>
    <property type="match status" value="1"/>
</dbReference>
<dbReference type="AlphaFoldDB" id="A0A9D1A1M7"/>
<proteinExistence type="predicted"/>
<gene>
    <name evidence="3" type="ORF">IAB28_00310</name>
</gene>
<name>A0A9D1A1M7_9FIRM</name>
<evidence type="ECO:0000313" key="3">
    <source>
        <dbReference type="EMBL" id="HIR04407.1"/>
    </source>
</evidence>
<evidence type="ECO:0000313" key="4">
    <source>
        <dbReference type="Proteomes" id="UP000824250"/>
    </source>
</evidence>
<evidence type="ECO:0000256" key="1">
    <source>
        <dbReference type="ARBA" id="ARBA00023172"/>
    </source>
</evidence>
<dbReference type="InterPro" id="IPR050090">
    <property type="entry name" value="Tyrosine_recombinase_XerCD"/>
</dbReference>
<dbReference type="CDD" id="cd01189">
    <property type="entry name" value="INT_ICEBs1_C_like"/>
    <property type="match status" value="1"/>
</dbReference>
<organism evidence="3 4">
    <name type="scientific">Candidatus Copromonas faecavium</name>
    <name type="common">nom. illeg.</name>
    <dbReference type="NCBI Taxonomy" id="2840740"/>
    <lineage>
        <taxon>Bacteria</taxon>
        <taxon>Bacillati</taxon>
        <taxon>Bacillota</taxon>
        <taxon>Clostridia</taxon>
        <taxon>Lachnospirales</taxon>
        <taxon>Lachnospiraceae</taxon>
        <taxon>Candidatus Copromonas (nom. illeg.)</taxon>
    </lineage>
</organism>
<keyword evidence="1" id="KW-0233">DNA recombination</keyword>
<protein>
    <submittedName>
        <fullName evidence="3">Site-specific integrase</fullName>
    </submittedName>
</protein>
<dbReference type="PANTHER" id="PTHR30349">
    <property type="entry name" value="PHAGE INTEGRASE-RELATED"/>
    <property type="match status" value="1"/>
</dbReference>
<dbReference type="EMBL" id="DVGC01000001">
    <property type="protein sequence ID" value="HIR04407.1"/>
    <property type="molecule type" value="Genomic_DNA"/>
</dbReference>
<dbReference type="GO" id="GO:0015074">
    <property type="term" value="P:DNA integration"/>
    <property type="evidence" value="ECO:0007669"/>
    <property type="project" value="InterPro"/>
</dbReference>
<dbReference type="InterPro" id="IPR013762">
    <property type="entry name" value="Integrase-like_cat_sf"/>
</dbReference>
<dbReference type="InterPro" id="IPR002104">
    <property type="entry name" value="Integrase_catalytic"/>
</dbReference>
<dbReference type="Pfam" id="PF00589">
    <property type="entry name" value="Phage_integrase"/>
    <property type="match status" value="1"/>
</dbReference>
<reference evidence="3" key="2">
    <citation type="journal article" date="2021" name="PeerJ">
        <title>Extensive microbial diversity within the chicken gut microbiome revealed by metagenomics and culture.</title>
        <authorList>
            <person name="Gilroy R."/>
            <person name="Ravi A."/>
            <person name="Getino M."/>
            <person name="Pursley I."/>
            <person name="Horton D.L."/>
            <person name="Alikhan N.F."/>
            <person name="Baker D."/>
            <person name="Gharbi K."/>
            <person name="Hall N."/>
            <person name="Watson M."/>
            <person name="Adriaenssens E.M."/>
            <person name="Foster-Nyarko E."/>
            <person name="Jarju S."/>
            <person name="Secka A."/>
            <person name="Antonio M."/>
            <person name="Oren A."/>
            <person name="Chaudhuri R.R."/>
            <person name="La Ragione R."/>
            <person name="Hildebrand F."/>
            <person name="Pallen M.J."/>
        </authorList>
    </citation>
    <scope>NUCLEOTIDE SEQUENCE</scope>
    <source>
        <strain evidence="3">CHK180-2868</strain>
    </source>
</reference>